<evidence type="ECO:0000256" key="1">
    <source>
        <dbReference type="SAM" id="MobiDB-lite"/>
    </source>
</evidence>
<dbReference type="InterPro" id="IPR013783">
    <property type="entry name" value="Ig-like_fold"/>
</dbReference>
<keyword evidence="2" id="KW-1133">Transmembrane helix</keyword>
<dbReference type="Proteomes" id="UP000694844">
    <property type="component" value="Chromosome 6"/>
</dbReference>
<proteinExistence type="predicted"/>
<feature type="domain" description="Fibronectin type-III" evidence="3">
    <location>
        <begin position="219"/>
        <end position="315"/>
    </location>
</feature>
<gene>
    <name evidence="5" type="primary">LOC111101713</name>
</gene>
<feature type="region of interest" description="Disordered" evidence="1">
    <location>
        <begin position="357"/>
        <end position="381"/>
    </location>
</feature>
<evidence type="ECO:0000313" key="5">
    <source>
        <dbReference type="RefSeq" id="XP_022290007.1"/>
    </source>
</evidence>
<organism evidence="4 5">
    <name type="scientific">Crassostrea virginica</name>
    <name type="common">Eastern oyster</name>
    <dbReference type="NCBI Taxonomy" id="6565"/>
    <lineage>
        <taxon>Eukaryota</taxon>
        <taxon>Metazoa</taxon>
        <taxon>Spiralia</taxon>
        <taxon>Lophotrochozoa</taxon>
        <taxon>Mollusca</taxon>
        <taxon>Bivalvia</taxon>
        <taxon>Autobranchia</taxon>
        <taxon>Pteriomorphia</taxon>
        <taxon>Ostreida</taxon>
        <taxon>Ostreoidea</taxon>
        <taxon>Ostreidae</taxon>
        <taxon>Crassostrea</taxon>
    </lineage>
</organism>
<dbReference type="KEGG" id="cvn:111101713"/>
<feature type="region of interest" description="Disordered" evidence="1">
    <location>
        <begin position="418"/>
        <end position="459"/>
    </location>
</feature>
<keyword evidence="2" id="KW-0812">Transmembrane</keyword>
<dbReference type="Gene3D" id="2.60.40.10">
    <property type="entry name" value="Immunoglobulins"/>
    <property type="match status" value="1"/>
</dbReference>
<protein>
    <submittedName>
        <fullName evidence="5">Uncharacterized protein LOC111101713</fullName>
    </submittedName>
</protein>
<dbReference type="InterPro" id="IPR003961">
    <property type="entry name" value="FN3_dom"/>
</dbReference>
<dbReference type="AlphaFoldDB" id="A0A8B8AET9"/>
<dbReference type="RefSeq" id="XP_022290007.1">
    <property type="nucleotide sequence ID" value="XM_022434299.1"/>
</dbReference>
<evidence type="ECO:0000313" key="4">
    <source>
        <dbReference type="Proteomes" id="UP000694844"/>
    </source>
</evidence>
<dbReference type="InterPro" id="IPR036116">
    <property type="entry name" value="FN3_sf"/>
</dbReference>
<feature type="compositionally biased region" description="Polar residues" evidence="1">
    <location>
        <begin position="439"/>
        <end position="459"/>
    </location>
</feature>
<dbReference type="SUPFAM" id="SSF49265">
    <property type="entry name" value="Fibronectin type III"/>
    <property type="match status" value="1"/>
</dbReference>
<sequence length="459" mass="51988">MFVYAGYDKNYKWYYLDSYSIESGYSQPDCDITMHVRSKSNFTGLCILLYTITSLNFFLFTGTKLGVCKNTPNPCRDMYNASCPSDTQYSIQVTVSWDWNGKSVACRTARSQSNTVVFSVMGKPVSDVKNITIGLQDDTDLAFSTTIIAYPKPQYVLLAEDGIISHGIEHHMTVNSMNNFTIRMNKTDVNQYDYGTYHLYINNTFGETIVQIFVIPQRHPDSPRIGEVRCNVRSATIEWTSSFNGGVSQTFTAIAILPHREASRSKAIYDEGENKIHYIELQNLKPLTKYAFYIVAQNKHGNSSSDEMECKTLEELSNQTALVAGSVVGTLGLISLILVAVFLFYRRHAGIIMLKKTKRSKKGKDMNDPPHYSTMSEQENTERNVYDELTPNQSQYESVLMKDPKVNETKMYEQLRKQATDNEVRFNDQINVQPAEGSSKPSQGLSSQETSSEYMNTSF</sequence>
<feature type="transmembrane region" description="Helical" evidence="2">
    <location>
        <begin position="321"/>
        <end position="345"/>
    </location>
</feature>
<keyword evidence="2" id="KW-0472">Membrane</keyword>
<dbReference type="PROSITE" id="PS50853">
    <property type="entry name" value="FN3"/>
    <property type="match status" value="1"/>
</dbReference>
<evidence type="ECO:0000256" key="2">
    <source>
        <dbReference type="SAM" id="Phobius"/>
    </source>
</evidence>
<dbReference type="GeneID" id="111101713"/>
<dbReference type="OrthoDB" id="6108751at2759"/>
<keyword evidence="4" id="KW-1185">Reference proteome</keyword>
<name>A0A8B8AET9_CRAVI</name>
<feature type="transmembrane region" description="Helical" evidence="2">
    <location>
        <begin position="42"/>
        <end position="60"/>
    </location>
</feature>
<accession>A0A8B8AET9</accession>
<evidence type="ECO:0000259" key="3">
    <source>
        <dbReference type="PROSITE" id="PS50853"/>
    </source>
</evidence>
<reference evidence="5" key="1">
    <citation type="submission" date="2025-08" db="UniProtKB">
        <authorList>
            <consortium name="RefSeq"/>
        </authorList>
    </citation>
    <scope>IDENTIFICATION</scope>
    <source>
        <tissue evidence="5">Whole sample</tissue>
    </source>
</reference>